<comment type="caution">
    <text evidence="2">The sequence shown here is derived from an EMBL/GenBank/DDBJ whole genome shotgun (WGS) entry which is preliminary data.</text>
</comment>
<dbReference type="EMBL" id="JAULSU010000001">
    <property type="protein sequence ID" value="KAK0634196.1"/>
    <property type="molecule type" value="Genomic_DNA"/>
</dbReference>
<sequence>MANATGADTEFSGDEFSNNLFSDLAPLLTLFGEQVTKQFLSMSLGWADNILLGMGPLGIMTVIVSAIRVGGVRQLKSLVGRARESQSTAEQELLSSTSPDVCELWSGKEIVRMIGSPAGMKTLITTKTEDGDIVVLDLAKAFSQGLLSSHGLRAGDASTAKLLGELSEAAPNLALNVKNATATTWELWLWASVGVILQATAMAVPGVSTYFWQWEKAGVPVPQYGYPCFLVGTLMVIVGVIACGHVIEGITTEHYFSVQAKRGLAVDKIVRLQSSCTVSDQHFTSFAIYNSEDDLEIRVSRLNKPQEQNYSTLAATATFIAVVGFIVQFIGLRALHWSATVIQLGVTLIMTGIRAYVRRGLATNPICSPVMDRHETAALTMQLFQAQAMSANSDAWSVTSKPNSNWAQRLLRLLRPTPKLPVDYPLRPAGKVPSVCVWEIPTLRHYVADLDDQYGPLVNLHVPIREIRTQSPETVWELSSSWIPELPLSDDQVETVREYQRLYSALFRPLLLEAPLQSRDPPYPSDGYPEAKEVGLHSDIRALMPRLDREVMDTAHKLGMAIEMVMARCQWIERLGYLEFKHSSRHLRSFEWLVPVAVQTLWDNKTAAAVRMNMAWQERDPEQGDTIAEQPPSWILKRQELLESVLSLWTYTLAERRDLIDKIHDFRQDVGLALTGHADDTNWAGPRVYARVVGHTIRDCTDQTWIESIHETSEDVTLLGAYLGRKILTAPSHLGVLMLPYWGESEMGLPVSYGLPVFGTLLSCISR</sequence>
<protein>
    <submittedName>
        <fullName evidence="2">Uncharacterized protein</fullName>
    </submittedName>
</protein>
<feature type="transmembrane region" description="Helical" evidence="1">
    <location>
        <begin position="224"/>
        <end position="247"/>
    </location>
</feature>
<evidence type="ECO:0000313" key="3">
    <source>
        <dbReference type="Proteomes" id="UP001175000"/>
    </source>
</evidence>
<keyword evidence="1" id="KW-0472">Membrane</keyword>
<reference evidence="2" key="1">
    <citation type="submission" date="2023-06" db="EMBL/GenBank/DDBJ databases">
        <title>Genome-scale phylogeny and comparative genomics of the fungal order Sordariales.</title>
        <authorList>
            <consortium name="Lawrence Berkeley National Laboratory"/>
            <person name="Hensen N."/>
            <person name="Bonometti L."/>
            <person name="Westerberg I."/>
            <person name="Brannstrom I.O."/>
            <person name="Guillou S."/>
            <person name="Cros-Aarteil S."/>
            <person name="Calhoun S."/>
            <person name="Haridas S."/>
            <person name="Kuo A."/>
            <person name="Mondo S."/>
            <person name="Pangilinan J."/>
            <person name="Riley R."/>
            <person name="Labutti K."/>
            <person name="Andreopoulos B."/>
            <person name="Lipzen A."/>
            <person name="Chen C."/>
            <person name="Yanf M."/>
            <person name="Daum C."/>
            <person name="Ng V."/>
            <person name="Clum A."/>
            <person name="Steindorff A."/>
            <person name="Ohm R."/>
            <person name="Martin F."/>
            <person name="Silar P."/>
            <person name="Natvig D."/>
            <person name="Lalanne C."/>
            <person name="Gautier V."/>
            <person name="Ament-Velasquez S.L."/>
            <person name="Kruys A."/>
            <person name="Hutchinson M.I."/>
            <person name="Powell A.J."/>
            <person name="Barry K."/>
            <person name="Miller A.N."/>
            <person name="Grigoriev I.V."/>
            <person name="Debuchy R."/>
            <person name="Gladieux P."/>
            <person name="Thoren M.H."/>
            <person name="Johannesson H."/>
        </authorList>
    </citation>
    <scope>NUCLEOTIDE SEQUENCE</scope>
    <source>
        <strain evidence="2">CBS 606.72</strain>
    </source>
</reference>
<keyword evidence="3" id="KW-1185">Reference proteome</keyword>
<evidence type="ECO:0000256" key="1">
    <source>
        <dbReference type="SAM" id="Phobius"/>
    </source>
</evidence>
<dbReference type="Proteomes" id="UP001175000">
    <property type="component" value="Unassembled WGS sequence"/>
</dbReference>
<keyword evidence="1" id="KW-0812">Transmembrane</keyword>
<feature type="transmembrane region" description="Helical" evidence="1">
    <location>
        <begin position="310"/>
        <end position="331"/>
    </location>
</feature>
<feature type="transmembrane region" description="Helical" evidence="1">
    <location>
        <begin position="187"/>
        <end position="212"/>
    </location>
</feature>
<proteinExistence type="predicted"/>
<gene>
    <name evidence="2" type="ORF">B0T14DRAFT_87254</name>
</gene>
<evidence type="ECO:0000313" key="2">
    <source>
        <dbReference type="EMBL" id="KAK0634196.1"/>
    </source>
</evidence>
<organism evidence="2 3">
    <name type="scientific">Immersiella caudata</name>
    <dbReference type="NCBI Taxonomy" id="314043"/>
    <lineage>
        <taxon>Eukaryota</taxon>
        <taxon>Fungi</taxon>
        <taxon>Dikarya</taxon>
        <taxon>Ascomycota</taxon>
        <taxon>Pezizomycotina</taxon>
        <taxon>Sordariomycetes</taxon>
        <taxon>Sordariomycetidae</taxon>
        <taxon>Sordariales</taxon>
        <taxon>Lasiosphaeriaceae</taxon>
        <taxon>Immersiella</taxon>
    </lineage>
</organism>
<dbReference type="AlphaFoldDB" id="A0AA39XIG2"/>
<name>A0AA39XIG2_9PEZI</name>
<keyword evidence="1" id="KW-1133">Transmembrane helix</keyword>
<feature type="transmembrane region" description="Helical" evidence="1">
    <location>
        <begin position="50"/>
        <end position="71"/>
    </location>
</feature>
<accession>A0AA39XIG2</accession>